<evidence type="ECO:0000313" key="2">
    <source>
        <dbReference type="EMBL" id="NHO65070.1"/>
    </source>
</evidence>
<accession>A0A9E5JV08</accession>
<gene>
    <name evidence="2" type="ORF">G8770_05885</name>
</gene>
<keyword evidence="1" id="KW-0472">Membrane</keyword>
<proteinExistence type="predicted"/>
<organism evidence="2 3">
    <name type="scientific">Pseudomaricurvus hydrocarbonicus</name>
    <dbReference type="NCBI Taxonomy" id="1470433"/>
    <lineage>
        <taxon>Bacteria</taxon>
        <taxon>Pseudomonadati</taxon>
        <taxon>Pseudomonadota</taxon>
        <taxon>Gammaproteobacteria</taxon>
        <taxon>Cellvibrionales</taxon>
        <taxon>Cellvibrionaceae</taxon>
        <taxon>Pseudomaricurvus</taxon>
    </lineage>
</organism>
<comment type="caution">
    <text evidence="2">The sequence shown here is derived from an EMBL/GenBank/DDBJ whole genome shotgun (WGS) entry which is preliminary data.</text>
</comment>
<dbReference type="RefSeq" id="WP_167183169.1">
    <property type="nucleotide sequence ID" value="NZ_JAAONZ010000003.1"/>
</dbReference>
<keyword evidence="3" id="KW-1185">Reference proteome</keyword>
<feature type="transmembrane region" description="Helical" evidence="1">
    <location>
        <begin position="69"/>
        <end position="89"/>
    </location>
</feature>
<feature type="transmembrane region" description="Helical" evidence="1">
    <location>
        <begin position="101"/>
        <end position="120"/>
    </location>
</feature>
<keyword evidence="1" id="KW-0812">Transmembrane</keyword>
<keyword evidence="1" id="KW-1133">Transmembrane helix</keyword>
<feature type="transmembrane region" description="Helical" evidence="1">
    <location>
        <begin position="45"/>
        <end position="62"/>
    </location>
</feature>
<evidence type="ECO:0000256" key="1">
    <source>
        <dbReference type="SAM" id="Phobius"/>
    </source>
</evidence>
<dbReference type="Pfam" id="PF20134">
    <property type="entry name" value="DUF6524"/>
    <property type="match status" value="1"/>
</dbReference>
<sequence length="138" mass="15133">MARSFSIGSFIVRWLFASALVFATYNPSGYSYVSVLLEKGTEFGPVLGLAGIVLIIAWVIYLRATFLALGWLGVILGTAFSACFVWLLIDLGWLSLDSPGAMEYVVLLVLSFILAVGMSWSHIRRRISGQVGVDELEH</sequence>
<evidence type="ECO:0000313" key="3">
    <source>
        <dbReference type="Proteomes" id="UP000787472"/>
    </source>
</evidence>
<dbReference type="Proteomes" id="UP000787472">
    <property type="component" value="Unassembled WGS sequence"/>
</dbReference>
<dbReference type="EMBL" id="JAAONZ010000003">
    <property type="protein sequence ID" value="NHO65070.1"/>
    <property type="molecule type" value="Genomic_DNA"/>
</dbReference>
<name>A0A9E5JV08_9GAMM</name>
<dbReference type="InterPro" id="IPR045387">
    <property type="entry name" value="DUF6524"/>
</dbReference>
<reference evidence="2" key="1">
    <citation type="submission" date="2020-03" db="EMBL/GenBank/DDBJ databases">
        <authorList>
            <person name="Guo F."/>
        </authorList>
    </citation>
    <scope>NUCLEOTIDE SEQUENCE</scope>
    <source>
        <strain evidence="2">JCM 30134</strain>
    </source>
</reference>
<protein>
    <submittedName>
        <fullName evidence="2">Uncharacterized protein</fullName>
    </submittedName>
</protein>
<feature type="transmembrane region" description="Helical" evidence="1">
    <location>
        <begin position="7"/>
        <end position="25"/>
    </location>
</feature>
<dbReference type="AlphaFoldDB" id="A0A9E5JV08"/>